<accession>A0AAQ3PY51</accession>
<sequence>MVFVAHDSMSNRQLICTTVPPLSSLQFEPHRVTHSRLMKRATRPHARTAAGIYLTQQSENCGHEA</sequence>
<gene>
    <name evidence="1" type="ORF">U9M48_006142</name>
</gene>
<keyword evidence="2" id="KW-1185">Reference proteome</keyword>
<name>A0AAQ3PY51_PASNO</name>
<evidence type="ECO:0000313" key="1">
    <source>
        <dbReference type="EMBL" id="WVZ55491.1"/>
    </source>
</evidence>
<reference evidence="1 2" key="1">
    <citation type="submission" date="2024-02" db="EMBL/GenBank/DDBJ databases">
        <title>High-quality chromosome-scale genome assembly of Pensacola bahiagrass (Paspalum notatum Flugge var. saurae).</title>
        <authorList>
            <person name="Vega J.M."/>
            <person name="Podio M."/>
            <person name="Orjuela J."/>
            <person name="Siena L.A."/>
            <person name="Pessino S.C."/>
            <person name="Combes M.C."/>
            <person name="Mariac C."/>
            <person name="Albertini E."/>
            <person name="Pupilli F."/>
            <person name="Ortiz J.P.A."/>
            <person name="Leblanc O."/>
        </authorList>
    </citation>
    <scope>NUCLEOTIDE SEQUENCE [LARGE SCALE GENOMIC DNA]</scope>
    <source>
        <strain evidence="1">R1</strain>
        <tissue evidence="1">Leaf</tissue>
    </source>
</reference>
<proteinExistence type="predicted"/>
<evidence type="ECO:0000313" key="2">
    <source>
        <dbReference type="Proteomes" id="UP001341281"/>
    </source>
</evidence>
<dbReference type="AlphaFoldDB" id="A0AAQ3PY51"/>
<protein>
    <submittedName>
        <fullName evidence="1">Uncharacterized protein</fullName>
    </submittedName>
</protein>
<dbReference type="EMBL" id="CP144746">
    <property type="protein sequence ID" value="WVZ55491.1"/>
    <property type="molecule type" value="Genomic_DNA"/>
</dbReference>
<organism evidence="1 2">
    <name type="scientific">Paspalum notatum var. saurae</name>
    <dbReference type="NCBI Taxonomy" id="547442"/>
    <lineage>
        <taxon>Eukaryota</taxon>
        <taxon>Viridiplantae</taxon>
        <taxon>Streptophyta</taxon>
        <taxon>Embryophyta</taxon>
        <taxon>Tracheophyta</taxon>
        <taxon>Spermatophyta</taxon>
        <taxon>Magnoliopsida</taxon>
        <taxon>Liliopsida</taxon>
        <taxon>Poales</taxon>
        <taxon>Poaceae</taxon>
        <taxon>PACMAD clade</taxon>
        <taxon>Panicoideae</taxon>
        <taxon>Andropogonodae</taxon>
        <taxon>Paspaleae</taxon>
        <taxon>Paspalinae</taxon>
        <taxon>Paspalum</taxon>
    </lineage>
</organism>
<dbReference type="Proteomes" id="UP001341281">
    <property type="component" value="Chromosome 02"/>
</dbReference>
<feature type="non-terminal residue" evidence="1">
    <location>
        <position position="1"/>
    </location>
</feature>